<dbReference type="Pfam" id="PF12662">
    <property type="entry name" value="cEGF"/>
    <property type="match status" value="1"/>
</dbReference>
<keyword evidence="12" id="KW-0472">Membrane</keyword>
<dbReference type="CDD" id="cd00054">
    <property type="entry name" value="EGF_CA"/>
    <property type="match status" value="4"/>
</dbReference>
<dbReference type="PROSITE" id="PS01187">
    <property type="entry name" value="EGF_CA"/>
    <property type="match status" value="1"/>
</dbReference>
<dbReference type="PANTHER" id="PTHR24050">
    <property type="entry name" value="PA14 DOMAIN-CONTAINING PROTEIN"/>
    <property type="match status" value="1"/>
</dbReference>
<dbReference type="KEGG" id="bbel:109472848"/>
<dbReference type="PROSITE" id="PS00022">
    <property type="entry name" value="EGF_1"/>
    <property type="match status" value="1"/>
</dbReference>
<dbReference type="InterPro" id="IPR024731">
    <property type="entry name" value="NELL2-like_EGF"/>
</dbReference>
<dbReference type="InterPro" id="IPR001881">
    <property type="entry name" value="EGF-like_Ca-bd_dom"/>
</dbReference>
<dbReference type="SMART" id="SM00179">
    <property type="entry name" value="EGF_CA"/>
    <property type="match status" value="4"/>
</dbReference>
<comment type="caution">
    <text evidence="11">Lacks conserved residue(s) required for the propagation of feature annotation.</text>
</comment>
<evidence type="ECO:0000256" key="8">
    <source>
        <dbReference type="ARBA" id="ARBA00022837"/>
    </source>
</evidence>
<reference evidence="16" key="1">
    <citation type="submission" date="2025-08" db="UniProtKB">
        <authorList>
            <consortium name="RefSeq"/>
        </authorList>
    </citation>
    <scope>IDENTIFICATION</scope>
    <source>
        <tissue evidence="16">Gonad</tissue>
    </source>
</reference>
<sequence length="376" mass="40089">MLSDFTDLFEYNPNKALPGHNDELIDGITPEECAQRCLEGTTAVQEGECLSFDYFKPRTGCQLSRDNKVTAGLTLTFNSYFDHYEMKDIAGFFSEHADQVLGGHNDVFVTPATVSPRTCALRCLLGEEILSVGSCLSFDLDSGSARCLLSGDNQNTAGQALDSNPRFDHYQRSDINECSTYGGRGPCAQVCSNTVGSYSCSCNDGYSLGTDGHTCRDINVNQCASSPCIHGTCVDGANSYTCTCETGWAGDNCNTESDIDECTAGTDNCDTQATCTNTDGSYNCTCNTGYIGDGVTCSDVDECYTNADDCHIHATCSNMEGSFDCSCNPGYQGNGTWCTEQKVAGVPVIGIILGVVAAVFAIGALGAVVFYCRYTL</sequence>
<dbReference type="SMART" id="SM00181">
    <property type="entry name" value="EGF"/>
    <property type="match status" value="4"/>
</dbReference>
<feature type="transmembrane region" description="Helical" evidence="12">
    <location>
        <begin position="348"/>
        <end position="372"/>
    </location>
</feature>
<dbReference type="InterPro" id="IPR000742">
    <property type="entry name" value="EGF"/>
</dbReference>
<feature type="domain" description="EGF-like" evidence="13">
    <location>
        <begin position="258"/>
        <end position="298"/>
    </location>
</feature>
<feature type="disulfide bond" evidence="11">
    <location>
        <begin position="244"/>
        <end position="253"/>
    </location>
</feature>
<dbReference type="Pfam" id="PF00008">
    <property type="entry name" value="EGF"/>
    <property type="match status" value="1"/>
</dbReference>
<keyword evidence="8" id="KW-0106">Calcium</keyword>
<name>A0A6P4Z2V4_BRABE</name>
<dbReference type="Pfam" id="PF00024">
    <property type="entry name" value="PAN_1"/>
    <property type="match status" value="2"/>
</dbReference>
<evidence type="ECO:0000256" key="10">
    <source>
        <dbReference type="ARBA" id="ARBA00023180"/>
    </source>
</evidence>
<dbReference type="InterPro" id="IPR018097">
    <property type="entry name" value="EGF_Ca-bd_CS"/>
</dbReference>
<dbReference type="SUPFAM" id="SSF57196">
    <property type="entry name" value="EGF/Laminin"/>
    <property type="match status" value="1"/>
</dbReference>
<dbReference type="FunFam" id="2.10.25.10:FF:000240">
    <property type="entry name" value="Vitamin K-dependent protein S"/>
    <property type="match status" value="1"/>
</dbReference>
<dbReference type="FunFam" id="2.10.25.10:FF:000279">
    <property type="entry name" value="Neurogenic locus notch 1"/>
    <property type="match status" value="1"/>
</dbReference>
<organism evidence="15 16">
    <name type="scientific">Branchiostoma belcheri</name>
    <name type="common">Amphioxus</name>
    <dbReference type="NCBI Taxonomy" id="7741"/>
    <lineage>
        <taxon>Eukaryota</taxon>
        <taxon>Metazoa</taxon>
        <taxon>Chordata</taxon>
        <taxon>Cephalochordata</taxon>
        <taxon>Leptocardii</taxon>
        <taxon>Amphioxiformes</taxon>
        <taxon>Branchiostomatidae</taxon>
        <taxon>Branchiostoma</taxon>
    </lineage>
</organism>
<evidence type="ECO:0000256" key="7">
    <source>
        <dbReference type="ARBA" id="ARBA00022737"/>
    </source>
</evidence>
<evidence type="ECO:0000256" key="11">
    <source>
        <dbReference type="PROSITE-ProRule" id="PRU00076"/>
    </source>
</evidence>
<dbReference type="GeneID" id="109472848"/>
<comment type="subcellular location">
    <subcellularLocation>
        <location evidence="1">Secreted</location>
        <location evidence="1">Extracellular space</location>
        <location evidence="1">Extracellular matrix</location>
    </subcellularLocation>
</comment>
<keyword evidence="4" id="KW-0272">Extracellular matrix</keyword>
<comment type="similarity">
    <text evidence="2">Belongs to the fibulin family.</text>
</comment>
<keyword evidence="10" id="KW-0325">Glycoprotein</keyword>
<evidence type="ECO:0000256" key="9">
    <source>
        <dbReference type="ARBA" id="ARBA00023157"/>
    </source>
</evidence>
<dbReference type="InterPro" id="IPR009030">
    <property type="entry name" value="Growth_fac_rcpt_cys_sf"/>
</dbReference>
<keyword evidence="3" id="KW-0964">Secreted</keyword>
<evidence type="ECO:0000313" key="16">
    <source>
        <dbReference type="RefSeq" id="XP_019628264.1"/>
    </source>
</evidence>
<dbReference type="SMART" id="SM00473">
    <property type="entry name" value="PAN_AP"/>
    <property type="match status" value="2"/>
</dbReference>
<dbReference type="Gene3D" id="3.50.4.10">
    <property type="entry name" value="Hepatocyte Growth Factor"/>
    <property type="match status" value="2"/>
</dbReference>
<keyword evidence="6" id="KW-0732">Signal</keyword>
<evidence type="ECO:0000256" key="2">
    <source>
        <dbReference type="ARBA" id="ARBA00006127"/>
    </source>
</evidence>
<evidence type="ECO:0000256" key="4">
    <source>
        <dbReference type="ARBA" id="ARBA00022530"/>
    </source>
</evidence>
<evidence type="ECO:0000256" key="1">
    <source>
        <dbReference type="ARBA" id="ARBA00004498"/>
    </source>
</evidence>
<dbReference type="SUPFAM" id="SSF57414">
    <property type="entry name" value="Hairpin loop containing domain-like"/>
    <property type="match status" value="2"/>
</dbReference>
<dbReference type="CDD" id="cd01099">
    <property type="entry name" value="PAN_AP_HGF"/>
    <property type="match status" value="1"/>
</dbReference>
<dbReference type="Proteomes" id="UP000515135">
    <property type="component" value="Unplaced"/>
</dbReference>
<keyword evidence="15" id="KW-1185">Reference proteome</keyword>
<evidence type="ECO:0000259" key="13">
    <source>
        <dbReference type="PROSITE" id="PS50026"/>
    </source>
</evidence>
<dbReference type="GO" id="GO:0005509">
    <property type="term" value="F:calcium ion binding"/>
    <property type="evidence" value="ECO:0007669"/>
    <property type="project" value="InterPro"/>
</dbReference>
<dbReference type="InterPro" id="IPR052235">
    <property type="entry name" value="Nephronectin_domain"/>
</dbReference>
<accession>A0A6P4Z2V4</accession>
<keyword evidence="9 11" id="KW-1015">Disulfide bond</keyword>
<dbReference type="OrthoDB" id="5983152at2759"/>
<keyword evidence="12" id="KW-1133">Transmembrane helix</keyword>
<dbReference type="PROSITE" id="PS50948">
    <property type="entry name" value="PAN"/>
    <property type="match status" value="1"/>
</dbReference>
<dbReference type="SUPFAM" id="SSF57184">
    <property type="entry name" value="Growth factor receptor domain"/>
    <property type="match status" value="1"/>
</dbReference>
<dbReference type="InterPro" id="IPR026823">
    <property type="entry name" value="cEGF"/>
</dbReference>
<keyword evidence="7" id="KW-0677">Repeat</keyword>
<gene>
    <name evidence="16" type="primary">LOC109472848</name>
</gene>
<dbReference type="FunFam" id="2.10.25.10:FF:000653">
    <property type="entry name" value="Putative Fibrillin-1"/>
    <property type="match status" value="1"/>
</dbReference>
<keyword evidence="5 11" id="KW-0245">EGF-like domain</keyword>
<feature type="domain" description="EGF-like" evidence="13">
    <location>
        <begin position="299"/>
        <end position="339"/>
    </location>
</feature>
<feature type="domain" description="EGF-like" evidence="13">
    <location>
        <begin position="174"/>
        <end position="216"/>
    </location>
</feature>
<dbReference type="PROSITE" id="PS50026">
    <property type="entry name" value="EGF_3"/>
    <property type="match status" value="4"/>
</dbReference>
<dbReference type="PROSITE" id="PS01186">
    <property type="entry name" value="EGF_2"/>
    <property type="match status" value="4"/>
</dbReference>
<evidence type="ECO:0000256" key="3">
    <source>
        <dbReference type="ARBA" id="ARBA00022525"/>
    </source>
</evidence>
<dbReference type="Pfam" id="PF12947">
    <property type="entry name" value="EGF_3"/>
    <property type="match status" value="2"/>
</dbReference>
<feature type="disulfide bond" evidence="11">
    <location>
        <begin position="223"/>
        <end position="233"/>
    </location>
</feature>
<evidence type="ECO:0000256" key="6">
    <source>
        <dbReference type="ARBA" id="ARBA00022729"/>
    </source>
</evidence>
<evidence type="ECO:0000256" key="12">
    <source>
        <dbReference type="SAM" id="Phobius"/>
    </source>
</evidence>
<keyword evidence="12" id="KW-0812">Transmembrane</keyword>
<feature type="domain" description="EGF-like" evidence="13">
    <location>
        <begin position="219"/>
        <end position="254"/>
    </location>
</feature>
<dbReference type="InterPro" id="IPR000152">
    <property type="entry name" value="EGF-type_Asp/Asn_hydroxyl_site"/>
</dbReference>
<dbReference type="FunFam" id="2.10.25.10:FF:000038">
    <property type="entry name" value="Fibrillin 2"/>
    <property type="match status" value="1"/>
</dbReference>
<dbReference type="AlphaFoldDB" id="A0A6P4Z2V4"/>
<dbReference type="PANTHER" id="PTHR24050:SF28">
    <property type="entry name" value="UROMODULIN-LIKE"/>
    <property type="match status" value="1"/>
</dbReference>
<dbReference type="InterPro" id="IPR003609">
    <property type="entry name" value="Pan_app"/>
</dbReference>
<protein>
    <submittedName>
        <fullName evidence="16">Fibrillin-1-like</fullName>
    </submittedName>
</protein>
<evidence type="ECO:0000256" key="5">
    <source>
        <dbReference type="ARBA" id="ARBA00022536"/>
    </source>
</evidence>
<proteinExistence type="inferred from homology"/>
<dbReference type="RefSeq" id="XP_019628264.1">
    <property type="nucleotide sequence ID" value="XM_019772705.1"/>
</dbReference>
<dbReference type="PROSITE" id="PS00010">
    <property type="entry name" value="ASX_HYDROXYL"/>
    <property type="match status" value="4"/>
</dbReference>
<evidence type="ECO:0000313" key="15">
    <source>
        <dbReference type="Proteomes" id="UP000515135"/>
    </source>
</evidence>
<dbReference type="Gene3D" id="2.10.25.10">
    <property type="entry name" value="Laminin"/>
    <property type="match status" value="4"/>
</dbReference>
<feature type="domain" description="Apple" evidence="14">
    <location>
        <begin position="3"/>
        <end position="88"/>
    </location>
</feature>
<evidence type="ECO:0000259" key="14">
    <source>
        <dbReference type="PROSITE" id="PS50948"/>
    </source>
</evidence>